<gene>
    <name evidence="1" type="ORF">EJP82_25100</name>
</gene>
<evidence type="ECO:0000313" key="1">
    <source>
        <dbReference type="EMBL" id="RUT40364.1"/>
    </source>
</evidence>
<dbReference type="AlphaFoldDB" id="A0A433XZ37"/>
<dbReference type="EMBL" id="RZNY01000037">
    <property type="protein sequence ID" value="RUT40364.1"/>
    <property type="molecule type" value="Genomic_DNA"/>
</dbReference>
<dbReference type="OrthoDB" id="9803716at2"/>
<reference evidence="1 2" key="1">
    <citation type="submission" date="2018-12" db="EMBL/GenBank/DDBJ databases">
        <authorList>
            <person name="Sun L."/>
            <person name="Chen Z."/>
        </authorList>
    </citation>
    <scope>NUCLEOTIDE SEQUENCE [LARGE SCALE GENOMIC DNA]</scope>
    <source>
        <strain evidence="1 2">DSM 15890</strain>
    </source>
</reference>
<comment type="caution">
    <text evidence="1">The sequence shown here is derived from an EMBL/GenBank/DDBJ whole genome shotgun (WGS) entry which is preliminary data.</text>
</comment>
<protein>
    <submittedName>
        <fullName evidence="1">Uncharacterized protein</fullName>
    </submittedName>
</protein>
<organism evidence="1 2">
    <name type="scientific">Paenibacillus anaericanus</name>
    <dbReference type="NCBI Taxonomy" id="170367"/>
    <lineage>
        <taxon>Bacteria</taxon>
        <taxon>Bacillati</taxon>
        <taxon>Bacillota</taxon>
        <taxon>Bacilli</taxon>
        <taxon>Bacillales</taxon>
        <taxon>Paenibacillaceae</taxon>
        <taxon>Paenibacillus</taxon>
    </lineage>
</organism>
<proteinExistence type="predicted"/>
<sequence length="106" mass="12024">MSTLIHKKKLYQQDKIGKCVFVGYGHDGVAKYCSMCGTTPSKPFNQYREHYDKSYPFHLTGYSSNNRVYVSKSPIDVMSRATLSLLRGQEWKSDHYLSLGLSGSCT</sequence>
<dbReference type="Proteomes" id="UP000279446">
    <property type="component" value="Unassembled WGS sequence"/>
</dbReference>
<name>A0A433XZ37_9BACL</name>
<evidence type="ECO:0000313" key="2">
    <source>
        <dbReference type="Proteomes" id="UP000279446"/>
    </source>
</evidence>
<accession>A0A433XZ37</accession>
<keyword evidence="2" id="KW-1185">Reference proteome</keyword>